<dbReference type="GO" id="GO:0005524">
    <property type="term" value="F:ATP binding"/>
    <property type="evidence" value="ECO:0007669"/>
    <property type="project" value="InterPro"/>
</dbReference>
<organism evidence="4 5">
    <name type="scientific">Didymella glomerata</name>
    <dbReference type="NCBI Taxonomy" id="749621"/>
    <lineage>
        <taxon>Eukaryota</taxon>
        <taxon>Fungi</taxon>
        <taxon>Dikarya</taxon>
        <taxon>Ascomycota</taxon>
        <taxon>Pezizomycotina</taxon>
        <taxon>Dothideomycetes</taxon>
        <taxon>Pleosporomycetidae</taxon>
        <taxon>Pleosporales</taxon>
        <taxon>Pleosporineae</taxon>
        <taxon>Didymellaceae</taxon>
        <taxon>Didymella</taxon>
    </lineage>
</organism>
<comment type="similarity">
    <text evidence="1">Belongs to the helicase family. RecQ subfamily.</text>
</comment>
<evidence type="ECO:0000313" key="4">
    <source>
        <dbReference type="EMBL" id="KAJ4329600.1"/>
    </source>
</evidence>
<sequence>IVEHFSSFSTVNLAEIEPPDEPAQPIDELGEPLDGLQCKTCSFITVNKDTMRMHCKKVHQQAWVGEKSLLYKFVKVQSFFRTGGLQKYFIVDLVDAGSSENAQVENVVQAQLAEYKLTQQEIEEELQTLEAAAKIDKTGWFKRTGWLEFLKDRNLAHLAYQARAPDHSERKIKLAAELAEGLIERSVKGLATLTQELRRWLRSAKREEPDVRPLARLQNPESQAVYASYMVRFVCFYLRVLADEEQRIVRFREQRNAAAHADCRSASGSEEDSEEGDNGEGSEADSDSPRSRRTTRTTRTTRNQTQLDMVTDAHELSKWTDEQKSCGIKLWDALDGDDRAAQTEALLASISPFIFTTYHPVVLSTGLIQFLAVLGYDTGTDRLRTAKNYSYILAGMVYCVRVIAVEALLPGSQRSSQSEQDRDRFVEMRQKYLGDGSFSPMSEMISMLAYGKHIGLSAGNSGNAHWSLDKETFYLNSRPIAISRFRKMAQDLMAEAEQMLRELCWVDKEEDWVNVDLKQVVDDVTFTKRRMSFVDALGNKLQGGLDWMLRRAINTRGGRRLKRADGQWSVKSVRQYLRQVDRFLEVLLCSVHITSGQPGRGSEITTIRHRNGILQDRNIFVVDGQVMTVVRYHKSQSQLDKPKVVPRFLPPRLGQVMVLYLAYLQPFREYLTVQVLGGSFSDYVWADAQGPWGTDRLTRALRRETGKRLGVPLHTLDYRHTAVGIGRVAVGERFSKGYQDEIGEVDEAEVDEEGEDVMELQNARTTLMGVGNYSVPIDIVKHLSVRSIEAFRPLSAMWHRFLGLDGKLAAAQGTQTSNIDLIRRAKKRERSGDNSDGDDDGDDDDNSYNDSQGRQAAFMQRGKKETLVRKAMQQVLGQQDVGFRSAEQELALHAVIDGQTPLVVVLPTGGGKSLLFSVPACMDDAGVTVVVVPYRALIEDLVDRMQKRGIDCVEWKHGESSPAAVVVVSADAAGDITSNGNFLGYANMLSDKGLLRQVVVDECHLVITLTDWRPNLALVKNLRLLPCLIVLLKATLPPVREGELATSMLLPCATYIRASTVRPNTRYYVS</sequence>
<gene>
    <name evidence="4" type="ORF">N0V87_010726</name>
</gene>
<accession>A0A9W8WPN9</accession>
<feature type="region of interest" description="Disordered" evidence="2">
    <location>
        <begin position="259"/>
        <end position="306"/>
    </location>
</feature>
<reference evidence="4" key="1">
    <citation type="submission" date="2022-10" db="EMBL/GenBank/DDBJ databases">
        <title>Tapping the CABI collections for fungal endophytes: first genome assemblies for Collariella, Neodidymelliopsis, Ascochyta clinopodiicola, Didymella pomorum, Didymosphaeria variabile, Neocosmospora piperis and Neocucurbitaria cava.</title>
        <authorList>
            <person name="Hill R."/>
        </authorList>
    </citation>
    <scope>NUCLEOTIDE SEQUENCE</scope>
    <source>
        <strain evidence="4">IMI 360193</strain>
    </source>
</reference>
<dbReference type="AlphaFoldDB" id="A0A9W8WPN9"/>
<evidence type="ECO:0000259" key="3">
    <source>
        <dbReference type="PROSITE" id="PS51192"/>
    </source>
</evidence>
<dbReference type="OrthoDB" id="3943268at2759"/>
<dbReference type="PANTHER" id="PTHR13710:SF154">
    <property type="entry name" value="RECQ HELICASE, PUTATIVE (AFU_ORTHOLOGUE AFUA_6G14720)-RELATED"/>
    <property type="match status" value="1"/>
</dbReference>
<dbReference type="EMBL" id="JAPEUV010000406">
    <property type="protein sequence ID" value="KAJ4329600.1"/>
    <property type="molecule type" value="Genomic_DNA"/>
</dbReference>
<feature type="region of interest" description="Disordered" evidence="2">
    <location>
        <begin position="823"/>
        <end position="852"/>
    </location>
</feature>
<dbReference type="InterPro" id="IPR014001">
    <property type="entry name" value="Helicase_ATP-bd"/>
</dbReference>
<feature type="non-terminal residue" evidence="4">
    <location>
        <position position="1"/>
    </location>
</feature>
<dbReference type="GO" id="GO:0005694">
    <property type="term" value="C:chromosome"/>
    <property type="evidence" value="ECO:0007669"/>
    <property type="project" value="TreeGrafter"/>
</dbReference>
<dbReference type="SMART" id="SM00487">
    <property type="entry name" value="DEXDc"/>
    <property type="match status" value="1"/>
</dbReference>
<name>A0A9W8WPN9_9PLEO</name>
<protein>
    <recommendedName>
        <fullName evidence="3">Helicase ATP-binding domain-containing protein</fullName>
    </recommendedName>
</protein>
<feature type="compositionally biased region" description="Acidic residues" evidence="2">
    <location>
        <begin position="835"/>
        <end position="847"/>
    </location>
</feature>
<evidence type="ECO:0000313" key="5">
    <source>
        <dbReference type="Proteomes" id="UP001140562"/>
    </source>
</evidence>
<proteinExistence type="inferred from homology"/>
<dbReference type="InterPro" id="IPR011545">
    <property type="entry name" value="DEAD/DEAH_box_helicase_dom"/>
</dbReference>
<dbReference type="Pfam" id="PF00270">
    <property type="entry name" value="DEAD"/>
    <property type="match status" value="1"/>
</dbReference>
<evidence type="ECO:0000256" key="1">
    <source>
        <dbReference type="ARBA" id="ARBA00005446"/>
    </source>
</evidence>
<evidence type="ECO:0000256" key="2">
    <source>
        <dbReference type="SAM" id="MobiDB-lite"/>
    </source>
</evidence>
<dbReference type="GO" id="GO:0003676">
    <property type="term" value="F:nucleic acid binding"/>
    <property type="evidence" value="ECO:0007669"/>
    <property type="project" value="InterPro"/>
</dbReference>
<dbReference type="GO" id="GO:0009378">
    <property type="term" value="F:four-way junction helicase activity"/>
    <property type="evidence" value="ECO:0007669"/>
    <property type="project" value="TreeGrafter"/>
</dbReference>
<dbReference type="PROSITE" id="PS51192">
    <property type="entry name" value="HELICASE_ATP_BIND_1"/>
    <property type="match status" value="1"/>
</dbReference>
<feature type="domain" description="Helicase ATP-binding" evidence="3">
    <location>
        <begin position="893"/>
        <end position="1054"/>
    </location>
</feature>
<dbReference type="SUPFAM" id="SSF52540">
    <property type="entry name" value="P-loop containing nucleoside triphosphate hydrolases"/>
    <property type="match status" value="1"/>
</dbReference>
<dbReference type="InterPro" id="IPR027417">
    <property type="entry name" value="P-loop_NTPase"/>
</dbReference>
<comment type="caution">
    <text evidence="4">The sequence shown here is derived from an EMBL/GenBank/DDBJ whole genome shotgun (WGS) entry which is preliminary data.</text>
</comment>
<dbReference type="GO" id="GO:0043138">
    <property type="term" value="F:3'-5' DNA helicase activity"/>
    <property type="evidence" value="ECO:0007669"/>
    <property type="project" value="TreeGrafter"/>
</dbReference>
<keyword evidence="5" id="KW-1185">Reference proteome</keyword>
<dbReference type="GO" id="GO:0005737">
    <property type="term" value="C:cytoplasm"/>
    <property type="evidence" value="ECO:0007669"/>
    <property type="project" value="TreeGrafter"/>
</dbReference>
<dbReference type="Gene3D" id="3.40.50.300">
    <property type="entry name" value="P-loop containing nucleotide triphosphate hydrolases"/>
    <property type="match status" value="1"/>
</dbReference>
<feature type="compositionally biased region" description="Acidic residues" evidence="2">
    <location>
        <begin position="269"/>
        <end position="286"/>
    </location>
</feature>
<dbReference type="Proteomes" id="UP001140562">
    <property type="component" value="Unassembled WGS sequence"/>
</dbReference>
<dbReference type="PANTHER" id="PTHR13710">
    <property type="entry name" value="DNA HELICASE RECQ FAMILY MEMBER"/>
    <property type="match status" value="1"/>
</dbReference>
<dbReference type="GO" id="GO:0000724">
    <property type="term" value="P:double-strand break repair via homologous recombination"/>
    <property type="evidence" value="ECO:0007669"/>
    <property type="project" value="TreeGrafter"/>
</dbReference>